<dbReference type="AlphaFoldDB" id="G7E1B2"/>
<evidence type="ECO:0000313" key="2">
    <source>
        <dbReference type="EMBL" id="GAA96622.1"/>
    </source>
</evidence>
<evidence type="ECO:0000313" key="3">
    <source>
        <dbReference type="Proteomes" id="UP000009131"/>
    </source>
</evidence>
<keyword evidence="3" id="KW-1185">Reference proteome</keyword>
<sequence length="117" mass="12857">MITTKDLFKSLCCLLVGFTAVWASEIIRGSCDRKSCSVLLQKSIEDDKLTTTHSAHVVQPTVGDLELNVPWAKCAWLGYWCGRGFYNEHIVTADEAGNQPVLDSTGNYILCKPSGDC</sequence>
<dbReference type="Proteomes" id="UP000009131">
    <property type="component" value="Unassembled WGS sequence"/>
</dbReference>
<comment type="caution">
    <text evidence="2">The sequence shown here is derived from an EMBL/GenBank/DDBJ whole genome shotgun (WGS) entry which is preliminary data.</text>
</comment>
<gene>
    <name evidence="2" type="primary">Mo03292</name>
    <name evidence="2" type="ORF">E5Q_03292</name>
</gene>
<dbReference type="HOGENOM" id="CLU_2085383_0_0_1"/>
<evidence type="ECO:0000256" key="1">
    <source>
        <dbReference type="SAM" id="SignalP"/>
    </source>
</evidence>
<keyword evidence="1" id="KW-0732">Signal</keyword>
<reference evidence="2 3" key="1">
    <citation type="journal article" date="2011" name="J. Gen. Appl. Microbiol.">
        <title>Draft genome sequencing of the enigmatic basidiomycete Mixia osmundae.</title>
        <authorList>
            <person name="Nishida H."/>
            <person name="Nagatsuka Y."/>
            <person name="Sugiyama J."/>
        </authorList>
    </citation>
    <scope>NUCLEOTIDE SEQUENCE [LARGE SCALE GENOMIC DNA]</scope>
    <source>
        <strain evidence="3">CBS 9802 / IAM 14324 / JCM 22182 / KY 12970</strain>
    </source>
</reference>
<name>G7E1B2_MIXOS</name>
<dbReference type="InParanoid" id="G7E1B2"/>
<evidence type="ECO:0008006" key="4">
    <source>
        <dbReference type="Google" id="ProtNLM"/>
    </source>
</evidence>
<proteinExistence type="predicted"/>
<feature type="signal peptide" evidence="1">
    <location>
        <begin position="1"/>
        <end position="23"/>
    </location>
</feature>
<accession>G7E1B2</accession>
<dbReference type="EMBL" id="BABT02000102">
    <property type="protein sequence ID" value="GAA96622.1"/>
    <property type="molecule type" value="Genomic_DNA"/>
</dbReference>
<protein>
    <recommendedName>
        <fullName evidence="4">Secreted protein</fullName>
    </recommendedName>
</protein>
<feature type="chain" id="PRO_5003492591" description="Secreted protein" evidence="1">
    <location>
        <begin position="24"/>
        <end position="117"/>
    </location>
</feature>
<organism evidence="2 3">
    <name type="scientific">Mixia osmundae (strain CBS 9802 / IAM 14324 / JCM 22182 / KY 12970)</name>
    <dbReference type="NCBI Taxonomy" id="764103"/>
    <lineage>
        <taxon>Eukaryota</taxon>
        <taxon>Fungi</taxon>
        <taxon>Dikarya</taxon>
        <taxon>Basidiomycota</taxon>
        <taxon>Pucciniomycotina</taxon>
        <taxon>Mixiomycetes</taxon>
        <taxon>Mixiales</taxon>
        <taxon>Mixiaceae</taxon>
        <taxon>Mixia</taxon>
    </lineage>
</organism>
<reference evidence="2 3" key="2">
    <citation type="journal article" date="2012" name="Open Biol.">
        <title>Characteristics of nucleosomes and linker DNA regions on the genome of the basidiomycete Mixia osmundae revealed by mono- and dinucleosome mapping.</title>
        <authorList>
            <person name="Nishida H."/>
            <person name="Kondo S."/>
            <person name="Matsumoto T."/>
            <person name="Suzuki Y."/>
            <person name="Yoshikawa H."/>
            <person name="Taylor T.D."/>
            <person name="Sugiyama J."/>
        </authorList>
    </citation>
    <scope>NUCLEOTIDE SEQUENCE [LARGE SCALE GENOMIC DNA]</scope>
    <source>
        <strain evidence="3">CBS 9802 / IAM 14324 / JCM 22182 / KY 12970</strain>
    </source>
</reference>